<organism evidence="1 2">
    <name type="scientific">Sulfidibacter corallicola</name>
    <dbReference type="NCBI Taxonomy" id="2818388"/>
    <lineage>
        <taxon>Bacteria</taxon>
        <taxon>Pseudomonadati</taxon>
        <taxon>Acidobacteriota</taxon>
        <taxon>Holophagae</taxon>
        <taxon>Acanthopleuribacterales</taxon>
        <taxon>Acanthopleuribacteraceae</taxon>
        <taxon>Sulfidibacter</taxon>
    </lineage>
</organism>
<evidence type="ECO:0000313" key="2">
    <source>
        <dbReference type="Proteomes" id="UP000663929"/>
    </source>
</evidence>
<reference evidence="1" key="1">
    <citation type="submission" date="2021-03" db="EMBL/GenBank/DDBJ databases">
        <title>Acanthopleuribacteraceae sp. M133.</title>
        <authorList>
            <person name="Wang G."/>
        </authorList>
    </citation>
    <scope>NUCLEOTIDE SEQUENCE</scope>
    <source>
        <strain evidence="1">M133</strain>
    </source>
</reference>
<evidence type="ECO:0000313" key="1">
    <source>
        <dbReference type="EMBL" id="QTD53737.1"/>
    </source>
</evidence>
<keyword evidence="2" id="KW-1185">Reference proteome</keyword>
<name>A0A8A4TWK9_SULCO</name>
<gene>
    <name evidence="1" type="ORF">J3U87_14890</name>
</gene>
<dbReference type="KEGG" id="scor:J3U87_14890"/>
<accession>A0A8A4TWK9</accession>
<dbReference type="Proteomes" id="UP000663929">
    <property type="component" value="Chromosome"/>
</dbReference>
<proteinExistence type="predicted"/>
<dbReference type="RefSeq" id="WP_237383837.1">
    <property type="nucleotide sequence ID" value="NZ_CP071793.1"/>
</dbReference>
<sequence>MLHVRFEGRSRDVPLKQLNLTAAMSDAHILSSVADLLEVRRERLSDYVVDRRPNGNLVVCPEAVYG</sequence>
<dbReference type="AlphaFoldDB" id="A0A8A4TWK9"/>
<dbReference type="EMBL" id="CP071793">
    <property type="protein sequence ID" value="QTD53737.1"/>
    <property type="molecule type" value="Genomic_DNA"/>
</dbReference>
<protein>
    <submittedName>
        <fullName evidence="1">Uncharacterized protein</fullName>
    </submittedName>
</protein>